<evidence type="ECO:0000256" key="7">
    <source>
        <dbReference type="ARBA" id="ARBA00022692"/>
    </source>
</evidence>
<name>A0LBU4_MAGMM</name>
<feature type="modified residue" description="Phosphohistidine" evidence="15">
    <location>
        <position position="1154"/>
    </location>
</feature>
<dbReference type="PROSITE" id="PS50113">
    <property type="entry name" value="PAC"/>
    <property type="match status" value="2"/>
</dbReference>
<protein>
    <recommendedName>
        <fullName evidence="3">histidine kinase</fullName>
        <ecNumber evidence="3">2.7.13.3</ecNumber>
    </recommendedName>
</protein>
<dbReference type="InterPro" id="IPR003661">
    <property type="entry name" value="HisK_dim/P_dom"/>
</dbReference>
<evidence type="ECO:0000259" key="21">
    <source>
        <dbReference type="PROSITE" id="PS50113"/>
    </source>
</evidence>
<dbReference type="EMBL" id="CP000471">
    <property type="protein sequence ID" value="ABK45437.1"/>
    <property type="molecule type" value="Genomic_DNA"/>
</dbReference>
<feature type="domain" description="PAS" evidence="20">
    <location>
        <begin position="315"/>
        <end position="346"/>
    </location>
</feature>
<keyword evidence="24" id="KW-1185">Reference proteome</keyword>
<dbReference type="eggNOG" id="COG2202">
    <property type="taxonomic scope" value="Bacteria"/>
</dbReference>
<feature type="modified residue" description="4-aspartylphosphate" evidence="16">
    <location>
        <position position="1004"/>
    </location>
</feature>
<dbReference type="Proteomes" id="UP000002586">
    <property type="component" value="Chromosome"/>
</dbReference>
<dbReference type="SMART" id="SM00448">
    <property type="entry name" value="REC"/>
    <property type="match status" value="2"/>
</dbReference>
<dbReference type="GO" id="GO:0005524">
    <property type="term" value="F:ATP binding"/>
    <property type="evidence" value="ECO:0007669"/>
    <property type="project" value="UniProtKB-KW"/>
</dbReference>
<dbReference type="Pfam" id="PF00512">
    <property type="entry name" value="HisKA"/>
    <property type="match status" value="1"/>
</dbReference>
<dbReference type="Gene3D" id="1.10.287.130">
    <property type="match status" value="1"/>
</dbReference>
<dbReference type="PRINTS" id="PR00344">
    <property type="entry name" value="BCTRLSENSOR"/>
</dbReference>
<dbReference type="Pfam" id="PF19443">
    <property type="entry name" value="DAHL"/>
    <property type="match status" value="1"/>
</dbReference>
<dbReference type="EC" id="2.7.13.3" evidence="3"/>
<dbReference type="GO" id="GO:0006355">
    <property type="term" value="P:regulation of DNA-templated transcription"/>
    <property type="evidence" value="ECO:0007669"/>
    <property type="project" value="InterPro"/>
</dbReference>
<feature type="transmembrane region" description="Helical" evidence="17">
    <location>
        <begin position="28"/>
        <end position="45"/>
    </location>
</feature>
<dbReference type="FunFam" id="3.30.565.10:FF:000010">
    <property type="entry name" value="Sensor histidine kinase RcsC"/>
    <property type="match status" value="1"/>
</dbReference>
<dbReference type="CDD" id="cd00130">
    <property type="entry name" value="PAS"/>
    <property type="match status" value="2"/>
</dbReference>
<accession>A0LBU4</accession>
<keyword evidence="5 16" id="KW-0597">Phosphoprotein</keyword>
<dbReference type="NCBIfam" id="TIGR00229">
    <property type="entry name" value="sensory_box"/>
    <property type="match status" value="2"/>
</dbReference>
<evidence type="ECO:0000313" key="24">
    <source>
        <dbReference type="Proteomes" id="UP000002586"/>
    </source>
</evidence>
<dbReference type="InterPro" id="IPR003594">
    <property type="entry name" value="HATPase_dom"/>
</dbReference>
<evidence type="ECO:0000256" key="14">
    <source>
        <dbReference type="ARBA" id="ARBA00023306"/>
    </source>
</evidence>
<keyword evidence="8" id="KW-0547">Nucleotide-binding</keyword>
<evidence type="ECO:0000259" key="20">
    <source>
        <dbReference type="PROSITE" id="PS50112"/>
    </source>
</evidence>
<organism evidence="23 24">
    <name type="scientific">Magnetococcus marinus (strain ATCC BAA-1437 / JCM 17883 / MC-1)</name>
    <dbReference type="NCBI Taxonomy" id="156889"/>
    <lineage>
        <taxon>Bacteria</taxon>
        <taxon>Pseudomonadati</taxon>
        <taxon>Pseudomonadota</taxon>
        <taxon>Magnetococcia</taxon>
        <taxon>Magnetococcales</taxon>
        <taxon>Magnetococcaceae</taxon>
        <taxon>Magnetococcus</taxon>
    </lineage>
</organism>
<evidence type="ECO:0000256" key="6">
    <source>
        <dbReference type="ARBA" id="ARBA00022679"/>
    </source>
</evidence>
<evidence type="ECO:0000259" key="19">
    <source>
        <dbReference type="PROSITE" id="PS50110"/>
    </source>
</evidence>
<keyword evidence="14" id="KW-0131">Cell cycle</keyword>
<dbReference type="Pfam" id="PF01627">
    <property type="entry name" value="Hpt"/>
    <property type="match status" value="1"/>
</dbReference>
<dbReference type="InterPro" id="IPR005467">
    <property type="entry name" value="His_kinase_dom"/>
</dbReference>
<dbReference type="InterPro" id="IPR036097">
    <property type="entry name" value="HisK_dim/P_sf"/>
</dbReference>
<dbReference type="CDD" id="cd17546">
    <property type="entry name" value="REC_hyHK_CKI1_RcsC-like"/>
    <property type="match status" value="1"/>
</dbReference>
<dbReference type="Gene3D" id="3.30.450.20">
    <property type="entry name" value="PAS domain"/>
    <property type="match status" value="2"/>
</dbReference>
<dbReference type="SUPFAM" id="SSF55874">
    <property type="entry name" value="ATPase domain of HSP90 chaperone/DNA topoisomerase II/histidine kinase"/>
    <property type="match status" value="1"/>
</dbReference>
<feature type="domain" description="HPt" evidence="22">
    <location>
        <begin position="1115"/>
        <end position="1212"/>
    </location>
</feature>
<evidence type="ECO:0000256" key="16">
    <source>
        <dbReference type="PROSITE-ProRule" id="PRU00169"/>
    </source>
</evidence>
<feature type="domain" description="PAS" evidence="20">
    <location>
        <begin position="426"/>
        <end position="468"/>
    </location>
</feature>
<gene>
    <name evidence="23" type="ordered locus">Mmc1_2946</name>
</gene>
<dbReference type="PROSITE" id="PS50894">
    <property type="entry name" value="HPT"/>
    <property type="match status" value="1"/>
</dbReference>
<evidence type="ECO:0000256" key="1">
    <source>
        <dbReference type="ARBA" id="ARBA00000085"/>
    </source>
</evidence>
<feature type="domain" description="PAC" evidence="21">
    <location>
        <begin position="502"/>
        <end position="553"/>
    </location>
</feature>
<dbReference type="Pfam" id="PF13426">
    <property type="entry name" value="PAS_9"/>
    <property type="match status" value="1"/>
</dbReference>
<evidence type="ECO:0000256" key="17">
    <source>
        <dbReference type="SAM" id="Phobius"/>
    </source>
</evidence>
<evidence type="ECO:0000256" key="8">
    <source>
        <dbReference type="ARBA" id="ARBA00022741"/>
    </source>
</evidence>
<dbReference type="CDD" id="cd16922">
    <property type="entry name" value="HATPase_EvgS-ArcB-TorS-like"/>
    <property type="match status" value="1"/>
</dbReference>
<dbReference type="Pfam" id="PF02518">
    <property type="entry name" value="HATPase_c"/>
    <property type="match status" value="1"/>
</dbReference>
<dbReference type="eggNOG" id="COG5002">
    <property type="taxonomic scope" value="Bacteria"/>
</dbReference>
<proteinExistence type="predicted"/>
<dbReference type="SUPFAM" id="SSF55785">
    <property type="entry name" value="PYP-like sensor domain (PAS domain)"/>
    <property type="match status" value="2"/>
</dbReference>
<dbReference type="eggNOG" id="COG0784">
    <property type="taxonomic scope" value="Bacteria"/>
</dbReference>
<dbReference type="InterPro" id="IPR036890">
    <property type="entry name" value="HATPase_C_sf"/>
</dbReference>
<dbReference type="Pfam" id="PF00072">
    <property type="entry name" value="Response_reg"/>
    <property type="match status" value="2"/>
</dbReference>
<evidence type="ECO:0000256" key="11">
    <source>
        <dbReference type="ARBA" id="ARBA00022989"/>
    </source>
</evidence>
<dbReference type="InterPro" id="IPR035965">
    <property type="entry name" value="PAS-like_dom_sf"/>
</dbReference>
<dbReference type="PANTHER" id="PTHR45339">
    <property type="entry name" value="HYBRID SIGNAL TRANSDUCTION HISTIDINE KINASE J"/>
    <property type="match status" value="1"/>
</dbReference>
<evidence type="ECO:0000259" key="18">
    <source>
        <dbReference type="PROSITE" id="PS50109"/>
    </source>
</evidence>
<comment type="catalytic activity">
    <reaction evidence="1">
        <text>ATP + protein L-histidine = ADP + protein N-phospho-L-histidine.</text>
        <dbReference type="EC" id="2.7.13.3"/>
    </reaction>
</comment>
<dbReference type="PROSITE" id="PS50110">
    <property type="entry name" value="RESPONSE_REGULATORY"/>
    <property type="match status" value="2"/>
</dbReference>
<dbReference type="SUPFAM" id="SSF47226">
    <property type="entry name" value="Histidine-containing phosphotransfer domain, HPT domain"/>
    <property type="match status" value="1"/>
</dbReference>
<dbReference type="PANTHER" id="PTHR45339:SF1">
    <property type="entry name" value="HYBRID SIGNAL TRANSDUCTION HISTIDINE KINASE J"/>
    <property type="match status" value="1"/>
</dbReference>
<reference evidence="24" key="1">
    <citation type="journal article" date="2009" name="Appl. Environ. Microbiol.">
        <title>Complete genome sequence of the chemolithoautotrophic marine magnetotactic coccus strain MC-1.</title>
        <authorList>
            <person name="Schubbe S."/>
            <person name="Williams T.J."/>
            <person name="Xie G."/>
            <person name="Kiss H.E."/>
            <person name="Brettin T.S."/>
            <person name="Martinez D."/>
            <person name="Ross C.A."/>
            <person name="Schuler D."/>
            <person name="Cox B.L."/>
            <person name="Nealson K.H."/>
            <person name="Bazylinski D.A."/>
        </authorList>
    </citation>
    <scope>NUCLEOTIDE SEQUENCE [LARGE SCALE GENOMIC DNA]</scope>
    <source>
        <strain evidence="24">ATCC BAA-1437 / JCM 17883 / MC-1</strain>
    </source>
</reference>
<dbReference type="InterPro" id="IPR001610">
    <property type="entry name" value="PAC"/>
</dbReference>
<dbReference type="SMART" id="SM00388">
    <property type="entry name" value="HisKA"/>
    <property type="match status" value="1"/>
</dbReference>
<dbReference type="FunFam" id="1.10.287.130:FF:000038">
    <property type="entry name" value="Sensory transduction histidine kinase"/>
    <property type="match status" value="1"/>
</dbReference>
<dbReference type="PROSITE" id="PS50112">
    <property type="entry name" value="PAS"/>
    <property type="match status" value="2"/>
</dbReference>
<dbReference type="SMART" id="SM00387">
    <property type="entry name" value="HATPase_c"/>
    <property type="match status" value="1"/>
</dbReference>
<keyword evidence="11 17" id="KW-1133">Transmembrane helix</keyword>
<evidence type="ECO:0000256" key="2">
    <source>
        <dbReference type="ARBA" id="ARBA00004651"/>
    </source>
</evidence>
<keyword evidence="13 17" id="KW-0472">Membrane</keyword>
<evidence type="ECO:0000256" key="15">
    <source>
        <dbReference type="PROSITE-ProRule" id="PRU00110"/>
    </source>
</evidence>
<feature type="domain" description="Response regulatory" evidence="19">
    <location>
        <begin position="810"/>
        <end position="928"/>
    </location>
</feature>
<keyword evidence="12" id="KW-0902">Two-component regulatory system</keyword>
<dbReference type="SMART" id="SM00091">
    <property type="entry name" value="PAS"/>
    <property type="match status" value="2"/>
</dbReference>
<dbReference type="InterPro" id="IPR013767">
    <property type="entry name" value="PAS_fold"/>
</dbReference>
<comment type="subcellular location">
    <subcellularLocation>
        <location evidence="2">Cell membrane</location>
        <topology evidence="2">Multi-pass membrane protein</topology>
    </subcellularLocation>
</comment>
<dbReference type="STRING" id="156889.Mmc1_2946"/>
<keyword evidence="6" id="KW-0808">Transferase</keyword>
<evidence type="ECO:0000256" key="9">
    <source>
        <dbReference type="ARBA" id="ARBA00022777"/>
    </source>
</evidence>
<keyword evidence="7 17" id="KW-0812">Transmembrane</keyword>
<dbReference type="CDD" id="cd00088">
    <property type="entry name" value="HPT"/>
    <property type="match status" value="1"/>
</dbReference>
<dbReference type="InterPro" id="IPR000700">
    <property type="entry name" value="PAS-assoc_C"/>
</dbReference>
<evidence type="ECO:0000256" key="5">
    <source>
        <dbReference type="ARBA" id="ARBA00022553"/>
    </source>
</evidence>
<dbReference type="InterPro" id="IPR004358">
    <property type="entry name" value="Sig_transdc_His_kin-like_C"/>
</dbReference>
<sequence>MLSPLRTFIFALFPQSRAAKLGLLAVVALVMMLPALYLLGLGVNVQQHMQTLNHFSLVKQDIMQMGERIIRTDARLYPHFDPLVAVVQRLKRDVKQLETMLGVYESPGIDEALTPLKRMLALNQAYVENFKSHRALLNNFLDYFPNAWSESLAQLRMQQGDAVLHPLLDEVMAAFITMAHGTPLRDRAGVHALLEQVMASALTLDTRQRRGIITMVRYAQAILHYEDDLKEILQGIEQTDLNAQLGVLEERYMQLYSQHQQKSSHYRLLLFMGTLLLAGLVVWSFLRQRRNGLSLEAAIKQLAFQKFAMDQHAIVSIADATGNITYVNEKFCLVSGYAESELLGNNHRVLSSGHHGATFFQEMWHTIEQGNVWHGELKNRAKEGGFFWVASTIVPFLDSQGKPYQYISIRTDITQRKRVEEQHEKQKIFLQGITDAMGEGLFAVDREGACIFINKQAERMLGWSAEEIHLKKMQGLIHASTRIADAYQWPALRSMDEAAPARSEDEHFINRSGQMFPVSMVAVPLEEGERIVGSVVVFQDISVRKQQEQVLQGAVRAADQANRAKSDFLANMSHEIRTPMNAILGMSHLAIRTSNDPRQRAYLQKIHGAAQSLLHIINDILDFAKVEAGKMEMEMVPFNLDEVLDTLATLTSVKADEKGLALIFRRHLDLPQRVVGDALRLNQILLNLTGNAVKFTEQGSVVVNVEKVQQQGDQIVLRFSVQDTGIGMDESQIQQLFVAFEQADSSITRRYGGRGLGLAICKQLVNLMAGELSVQSTPEVGSCFTFTVPFTVVQEQVVDAIVPQGIRGRVVLLADGSALARRVVAEMLKHMGCDVLEAEQVEQLLTALQAKIGPDMVLLDSSMVDAQGAHAYAAIRQADAGGACPVLVMHTHGDREQVLAWMAKDKQLGHVQKPLTPSRLLEGMVQLLVDEGRVTGLSGETDVIARYKPLLTGANILLVEDNGVNQEVAFELLSMVGVEVTVADNGSQALSFLEQASFDLVLMDIQMPVMDGYAATQAIRQNMSLTLPIIAMTATVMEADQARALAVGMNGHVSKPIEPHKLYEMLLRWLPSKGEPSRAVARLRLPGDETEPDVTLPEQLPGINIPLGVQRLVGNKSLYLTLLQRFYQDQKEIMVQIREGLARKDFNTCMMQAHTLKGVAVSLGALPLAACAGVLETACKQRDERATTQALIPLAQSLSEVMAGLQPLTVEAQTALPERPVGGDSRTAQLYSLLQALVEPLEMRQPKACQPIVAQLQESSLPGSYETPITMLLSHIQRYRMKEAEQLVQTLLQRLAGECTDES</sequence>
<dbReference type="HOGENOM" id="CLU_261283_0_0_5"/>
<evidence type="ECO:0000259" key="22">
    <source>
        <dbReference type="PROSITE" id="PS50894"/>
    </source>
</evidence>
<dbReference type="SMART" id="SM00086">
    <property type="entry name" value="PAC"/>
    <property type="match status" value="2"/>
</dbReference>
<dbReference type="InterPro" id="IPR036641">
    <property type="entry name" value="HPT_dom_sf"/>
</dbReference>
<dbReference type="InterPro" id="IPR000014">
    <property type="entry name" value="PAS"/>
</dbReference>
<evidence type="ECO:0000256" key="3">
    <source>
        <dbReference type="ARBA" id="ARBA00012438"/>
    </source>
</evidence>
<feature type="domain" description="PAC" evidence="21">
    <location>
        <begin position="373"/>
        <end position="425"/>
    </location>
</feature>
<keyword evidence="9 23" id="KW-0418">Kinase</keyword>
<dbReference type="GO" id="GO:0000155">
    <property type="term" value="F:phosphorelay sensor kinase activity"/>
    <property type="evidence" value="ECO:0007669"/>
    <property type="project" value="InterPro"/>
</dbReference>
<dbReference type="eggNOG" id="COG2198">
    <property type="taxonomic scope" value="Bacteria"/>
</dbReference>
<dbReference type="CDD" id="cd00082">
    <property type="entry name" value="HisKA"/>
    <property type="match status" value="1"/>
</dbReference>
<dbReference type="InterPro" id="IPR045812">
    <property type="entry name" value="DAHL"/>
</dbReference>
<evidence type="ECO:0000256" key="4">
    <source>
        <dbReference type="ARBA" id="ARBA00022475"/>
    </source>
</evidence>
<feature type="transmembrane region" description="Helical" evidence="17">
    <location>
        <begin position="268"/>
        <end position="286"/>
    </location>
</feature>
<feature type="modified residue" description="4-aspartylphosphate" evidence="16">
    <location>
        <position position="860"/>
    </location>
</feature>
<feature type="domain" description="Histidine kinase" evidence="18">
    <location>
        <begin position="571"/>
        <end position="792"/>
    </location>
</feature>
<dbReference type="InterPro" id="IPR001789">
    <property type="entry name" value="Sig_transdc_resp-reg_receiver"/>
</dbReference>
<evidence type="ECO:0000313" key="23">
    <source>
        <dbReference type="EMBL" id="ABK45437.1"/>
    </source>
</evidence>
<dbReference type="Gene3D" id="3.30.565.10">
    <property type="entry name" value="Histidine kinase-like ATPase, C-terminal domain"/>
    <property type="match status" value="1"/>
</dbReference>
<evidence type="ECO:0000256" key="12">
    <source>
        <dbReference type="ARBA" id="ARBA00023012"/>
    </source>
</evidence>
<feature type="domain" description="Response regulatory" evidence="19">
    <location>
        <begin position="955"/>
        <end position="1070"/>
    </location>
</feature>
<dbReference type="RefSeq" id="WP_011714501.1">
    <property type="nucleotide sequence ID" value="NC_008576.1"/>
</dbReference>
<reference evidence="23 24" key="2">
    <citation type="journal article" date="2012" name="Int. J. Syst. Evol. Microbiol.">
        <title>Magnetococcus marinus gen. nov., sp. nov., a marine, magnetotactic bacterium that represents a novel lineage (Magnetococcaceae fam. nov.; Magnetococcales ord. nov.) at the base of the Alphaproteobacteria.</title>
        <authorList>
            <person name="Bazylinski D.A."/>
            <person name="Williams T.J."/>
            <person name="Lefevre C.T."/>
            <person name="Berg R.J."/>
            <person name="Zhang C.L."/>
            <person name="Bowser S.S."/>
            <person name="Dean A.J."/>
            <person name="Beveridge T.J."/>
        </authorList>
    </citation>
    <scope>NUCLEOTIDE SEQUENCE [LARGE SCALE GENOMIC DNA]</scope>
    <source>
        <strain evidence="24">ATCC BAA-1437 / JCM 17883 / MC-1</strain>
    </source>
</reference>
<dbReference type="SUPFAM" id="SSF52172">
    <property type="entry name" value="CheY-like"/>
    <property type="match status" value="2"/>
</dbReference>
<dbReference type="InterPro" id="IPR011006">
    <property type="entry name" value="CheY-like_superfamily"/>
</dbReference>
<dbReference type="PROSITE" id="PS50109">
    <property type="entry name" value="HIS_KIN"/>
    <property type="match status" value="1"/>
</dbReference>
<dbReference type="KEGG" id="mgm:Mmc1_2946"/>
<dbReference type="CDD" id="cd00156">
    <property type="entry name" value="REC"/>
    <property type="match status" value="1"/>
</dbReference>
<dbReference type="Pfam" id="PF00989">
    <property type="entry name" value="PAS"/>
    <property type="match status" value="1"/>
</dbReference>
<keyword evidence="4" id="KW-1003">Cell membrane</keyword>
<dbReference type="OrthoDB" id="9789782at2"/>
<evidence type="ECO:0000256" key="10">
    <source>
        <dbReference type="ARBA" id="ARBA00022840"/>
    </source>
</evidence>
<keyword evidence="10" id="KW-0067">ATP-binding</keyword>
<dbReference type="Gene3D" id="1.20.120.160">
    <property type="entry name" value="HPT domain"/>
    <property type="match status" value="1"/>
</dbReference>
<dbReference type="Gene3D" id="3.40.50.2300">
    <property type="match status" value="2"/>
</dbReference>
<evidence type="ECO:0000256" key="13">
    <source>
        <dbReference type="ARBA" id="ARBA00023136"/>
    </source>
</evidence>
<dbReference type="SUPFAM" id="SSF47384">
    <property type="entry name" value="Homodimeric domain of signal transducing histidine kinase"/>
    <property type="match status" value="1"/>
</dbReference>
<dbReference type="GO" id="GO:0005886">
    <property type="term" value="C:plasma membrane"/>
    <property type="evidence" value="ECO:0007669"/>
    <property type="project" value="UniProtKB-SubCell"/>
</dbReference>
<dbReference type="InterPro" id="IPR008207">
    <property type="entry name" value="Sig_transdc_His_kin_Hpt_dom"/>
</dbReference>